<evidence type="ECO:0000256" key="8">
    <source>
        <dbReference type="SAM" id="Phobius"/>
    </source>
</evidence>
<evidence type="ECO:0000256" key="3">
    <source>
        <dbReference type="ARBA" id="ARBA00022448"/>
    </source>
</evidence>
<feature type="transmembrane region" description="Helical" evidence="8">
    <location>
        <begin position="122"/>
        <end position="146"/>
    </location>
</feature>
<keyword evidence="10" id="KW-1185">Reference proteome</keyword>
<reference evidence="9 10" key="1">
    <citation type="submission" date="2024-06" db="EMBL/GenBank/DDBJ databases">
        <title>Genomic Encyclopedia of Type Strains, Phase IV (KMG-IV): sequencing the most valuable type-strain genomes for metagenomic binning, comparative biology and taxonomic classification.</title>
        <authorList>
            <person name="Goeker M."/>
        </authorList>
    </citation>
    <scope>NUCLEOTIDE SEQUENCE [LARGE SCALE GENOMIC DNA]</scope>
    <source>
        <strain evidence="9 10">DSM 28102</strain>
    </source>
</reference>
<proteinExistence type="inferred from homology"/>
<feature type="transmembrane region" description="Helical" evidence="8">
    <location>
        <begin position="260"/>
        <end position="280"/>
    </location>
</feature>
<comment type="subcellular location">
    <subcellularLocation>
        <location evidence="1">Cell membrane</location>
        <topology evidence="1">Multi-pass membrane protein</topology>
    </subcellularLocation>
</comment>
<evidence type="ECO:0000256" key="2">
    <source>
        <dbReference type="ARBA" id="ARBA00010145"/>
    </source>
</evidence>
<evidence type="ECO:0000256" key="1">
    <source>
        <dbReference type="ARBA" id="ARBA00004651"/>
    </source>
</evidence>
<accession>A0ABV2IBN0</accession>
<keyword evidence="4" id="KW-1003">Cell membrane</keyword>
<dbReference type="EMBL" id="JBEPLY010000006">
    <property type="protein sequence ID" value="MET3600330.1"/>
    <property type="molecule type" value="Genomic_DNA"/>
</dbReference>
<feature type="transmembrane region" description="Helical" evidence="8">
    <location>
        <begin position="232"/>
        <end position="254"/>
    </location>
</feature>
<dbReference type="InterPro" id="IPR038770">
    <property type="entry name" value="Na+/solute_symporter_sf"/>
</dbReference>
<feature type="transmembrane region" description="Helical" evidence="8">
    <location>
        <begin position="6"/>
        <end position="22"/>
    </location>
</feature>
<evidence type="ECO:0000313" key="9">
    <source>
        <dbReference type="EMBL" id="MET3600330.1"/>
    </source>
</evidence>
<name>A0ABV2IBN0_9HYPH</name>
<feature type="transmembrane region" description="Helical" evidence="8">
    <location>
        <begin position="167"/>
        <end position="189"/>
    </location>
</feature>
<dbReference type="RefSeq" id="WP_181190789.1">
    <property type="nucleotide sequence ID" value="NZ_JBEPLY010000006.1"/>
</dbReference>
<dbReference type="Proteomes" id="UP001549164">
    <property type="component" value="Unassembled WGS sequence"/>
</dbReference>
<dbReference type="InterPro" id="IPR004776">
    <property type="entry name" value="Mem_transp_PIN-like"/>
</dbReference>
<dbReference type="PANTHER" id="PTHR36838">
    <property type="entry name" value="AUXIN EFFLUX CARRIER FAMILY PROTEIN"/>
    <property type="match status" value="1"/>
</dbReference>
<comment type="similarity">
    <text evidence="2">Belongs to the auxin efflux carrier (TC 2.A.69) family.</text>
</comment>
<feature type="transmembrane region" description="Helical" evidence="8">
    <location>
        <begin position="65"/>
        <end position="88"/>
    </location>
</feature>
<evidence type="ECO:0000313" key="10">
    <source>
        <dbReference type="Proteomes" id="UP001549164"/>
    </source>
</evidence>
<dbReference type="Pfam" id="PF03547">
    <property type="entry name" value="Mem_trans"/>
    <property type="match status" value="1"/>
</dbReference>
<dbReference type="Gene3D" id="1.20.1530.20">
    <property type="match status" value="1"/>
</dbReference>
<feature type="transmembrane region" description="Helical" evidence="8">
    <location>
        <begin position="201"/>
        <end position="220"/>
    </location>
</feature>
<evidence type="ECO:0000256" key="7">
    <source>
        <dbReference type="ARBA" id="ARBA00023136"/>
    </source>
</evidence>
<evidence type="ECO:0000256" key="5">
    <source>
        <dbReference type="ARBA" id="ARBA00022692"/>
    </source>
</evidence>
<organism evidence="9 10">
    <name type="scientific">Martelella mangrovi</name>
    <dbReference type="NCBI Taxonomy" id="1397477"/>
    <lineage>
        <taxon>Bacteria</taxon>
        <taxon>Pseudomonadati</taxon>
        <taxon>Pseudomonadota</taxon>
        <taxon>Alphaproteobacteria</taxon>
        <taxon>Hyphomicrobiales</taxon>
        <taxon>Aurantimonadaceae</taxon>
        <taxon>Martelella</taxon>
    </lineage>
</organism>
<keyword evidence="3" id="KW-0813">Transport</keyword>
<feature type="transmembrane region" description="Helical" evidence="8">
    <location>
        <begin position="34"/>
        <end position="53"/>
    </location>
</feature>
<sequence length="314" mass="32533">MYEIFNNVVPIFSLILIGWLAVRTRYMSADQAGVLTSFVFKIGLPLLLLRTIASADFHNAGPFKIWLSYFGGVAIAWTAAALVSRLVFHRDRAAAVIIGLSGTFSNIALLGIPLVSHVAGDAALVALSLVLAIHMPVMMVTATVLVERAKTHEGGAISNPLKVFITVAYNLATSPIVIGLAAGALIHLFNVPITGPVGTVINMLAGMAAPVALVAIGMTLTQYKVAGNVGLFSTITFIKLLLMPGSVFVIASALGLSQPTIAGIVLAAAAPTGVNAFVLANQFGTGKNVAASTITLTTALGVLTVSVWVLLLGY</sequence>
<gene>
    <name evidence="9" type="ORF">ABID12_002275</name>
</gene>
<keyword evidence="5 8" id="KW-0812">Transmembrane</keyword>
<comment type="caution">
    <text evidence="9">The sequence shown here is derived from an EMBL/GenBank/DDBJ whole genome shotgun (WGS) entry which is preliminary data.</text>
</comment>
<protein>
    <submittedName>
        <fullName evidence="9">Permease</fullName>
    </submittedName>
</protein>
<feature type="transmembrane region" description="Helical" evidence="8">
    <location>
        <begin position="289"/>
        <end position="311"/>
    </location>
</feature>
<keyword evidence="7 8" id="KW-0472">Membrane</keyword>
<feature type="transmembrane region" description="Helical" evidence="8">
    <location>
        <begin position="95"/>
        <end position="116"/>
    </location>
</feature>
<evidence type="ECO:0000256" key="4">
    <source>
        <dbReference type="ARBA" id="ARBA00022475"/>
    </source>
</evidence>
<dbReference type="PANTHER" id="PTHR36838:SF3">
    <property type="entry name" value="TRANSPORTER AUXIN EFFLUX CARRIER EC FAMILY"/>
    <property type="match status" value="1"/>
</dbReference>
<evidence type="ECO:0000256" key="6">
    <source>
        <dbReference type="ARBA" id="ARBA00022989"/>
    </source>
</evidence>
<keyword evidence="6 8" id="KW-1133">Transmembrane helix</keyword>